<dbReference type="RefSeq" id="WP_043712213.1">
    <property type="nucleotide sequence ID" value="NZ_JALOCT010000023.1"/>
</dbReference>
<evidence type="ECO:0000313" key="4">
    <source>
        <dbReference type="EMBL" id="KIU19398.1"/>
    </source>
</evidence>
<dbReference type="InterPro" id="IPR005502">
    <property type="entry name" value="Ribosyl_crysJ1"/>
</dbReference>
<dbReference type="PANTHER" id="PTHR16222">
    <property type="entry name" value="ADP-RIBOSYLGLYCOHYDROLASE"/>
    <property type="match status" value="1"/>
</dbReference>
<dbReference type="AlphaFoldDB" id="A0A0D1JCU3"/>
<dbReference type="Proteomes" id="UP000032287">
    <property type="component" value="Unassembled WGS sequence"/>
</dbReference>
<dbReference type="Gene3D" id="1.10.4080.10">
    <property type="entry name" value="ADP-ribosylation/Crystallin J1"/>
    <property type="match status" value="1"/>
</dbReference>
<dbReference type="GO" id="GO:0047407">
    <property type="term" value="F:ADP-ribosyl-[dinitrogen reductase] hydrolase activity"/>
    <property type="evidence" value="ECO:0007669"/>
    <property type="project" value="UniProtKB-EC"/>
</dbReference>
<evidence type="ECO:0000256" key="2">
    <source>
        <dbReference type="ARBA" id="ARBA00022801"/>
    </source>
</evidence>
<feature type="binding site" evidence="3">
    <location>
        <position position="270"/>
    </location>
    <ligand>
        <name>Mg(2+)</name>
        <dbReference type="ChEBI" id="CHEBI:18420"/>
        <label>1</label>
    </ligand>
</feature>
<evidence type="ECO:0000256" key="1">
    <source>
        <dbReference type="ARBA" id="ARBA00010702"/>
    </source>
</evidence>
<dbReference type="InterPro" id="IPR036705">
    <property type="entry name" value="Ribosyl_crysJ1_sf"/>
</dbReference>
<dbReference type="Pfam" id="PF03747">
    <property type="entry name" value="ADP_ribosyl_GH"/>
    <property type="match status" value="1"/>
</dbReference>
<dbReference type="PATRIC" id="fig|137591.25.peg.1934"/>
<evidence type="ECO:0000313" key="5">
    <source>
        <dbReference type="Proteomes" id="UP000032287"/>
    </source>
</evidence>
<comment type="caution">
    <text evidence="4">The sequence shown here is derived from an EMBL/GenBank/DDBJ whole genome shotgun (WGS) entry which is preliminary data.</text>
</comment>
<feature type="binding site" evidence="3">
    <location>
        <position position="51"/>
    </location>
    <ligand>
        <name>Mg(2+)</name>
        <dbReference type="ChEBI" id="CHEBI:18420"/>
        <label>1</label>
    </ligand>
</feature>
<feature type="binding site" evidence="3">
    <location>
        <position position="273"/>
    </location>
    <ligand>
        <name>Mg(2+)</name>
        <dbReference type="ChEBI" id="CHEBI:18420"/>
        <label>1</label>
    </ligand>
</feature>
<comment type="cofactor">
    <cofactor evidence="3">
        <name>Mg(2+)</name>
        <dbReference type="ChEBI" id="CHEBI:18420"/>
    </cofactor>
    <text evidence="3">Binds 2 magnesium ions per subunit.</text>
</comment>
<protein>
    <submittedName>
        <fullName evidence="4">DraG_2 protein</fullName>
        <ecNumber evidence="4">3.2.2.24</ecNumber>
    </submittedName>
</protein>
<sequence>MAATMLRRALYGFAMGDAFGVPYEFKARDTYEVKAEMVGYQTHFQPAGTWSYDTSLTLATINALFEPYELVNVMDNFVSYLDDAAFTPYQDVFDVGIGTREAILTYKETHEVVPFKADDDMNNGNGALMRIWPVAFYDFTADLTLEDVIDQLTGLTHGHRRARLASRFFVYLLRMMPRVKNIERALEMAIRRSNRTAMETAALETEDLGWLAVTDSQSVQDVIATIKRWARTEVPSTGYVVDTLKAVLWTLLHTTSYQEAVMMAAGLGEDTDTIAALVGVIASFAYDEFPEAWFDALGAKDKIERELILADESGKFA</sequence>
<reference evidence="4 5" key="1">
    <citation type="journal article" date="2015" name="Microbiology (Mosc.)">
        <title>Genomics of the Weissella cibaria species with an examination of its metabolic traits.</title>
        <authorList>
            <person name="Lynch K.M."/>
            <person name="Lucid A."/>
            <person name="Arendt E.K."/>
            <person name="Sleator R.D."/>
            <person name="Lucey B."/>
            <person name="Coffey A."/>
        </authorList>
    </citation>
    <scope>NUCLEOTIDE SEQUENCE [LARGE SCALE GENOMIC DNA]</scope>
    <source>
        <strain evidence="4 5">MG1</strain>
    </source>
</reference>
<evidence type="ECO:0000256" key="3">
    <source>
        <dbReference type="PIRSR" id="PIRSR605502-1"/>
    </source>
</evidence>
<gene>
    <name evidence="4" type="primary">draG_2</name>
    <name evidence="4" type="ORF">QX99_01960</name>
</gene>
<keyword evidence="2 4" id="KW-0378">Hydrolase</keyword>
<keyword evidence="3" id="KW-0479">Metal-binding</keyword>
<dbReference type="eggNOG" id="COG1397">
    <property type="taxonomic scope" value="Bacteria"/>
</dbReference>
<feature type="binding site" evidence="3">
    <location>
        <position position="53"/>
    </location>
    <ligand>
        <name>Mg(2+)</name>
        <dbReference type="ChEBI" id="CHEBI:18420"/>
        <label>1</label>
    </ligand>
</feature>
<dbReference type="SUPFAM" id="SSF101478">
    <property type="entry name" value="ADP-ribosylglycohydrolase"/>
    <property type="match status" value="1"/>
</dbReference>
<dbReference type="PANTHER" id="PTHR16222:SF24">
    <property type="entry name" value="ADP-RIBOSYLHYDROLASE ARH3"/>
    <property type="match status" value="1"/>
</dbReference>
<dbReference type="EC" id="3.2.2.24" evidence="4"/>
<dbReference type="InterPro" id="IPR050792">
    <property type="entry name" value="ADP-ribosylglycohydrolase"/>
</dbReference>
<dbReference type="GO" id="GO:0046872">
    <property type="term" value="F:metal ion binding"/>
    <property type="evidence" value="ECO:0007669"/>
    <property type="project" value="UniProtKB-KW"/>
</dbReference>
<proteinExistence type="inferred from homology"/>
<keyword evidence="5" id="KW-1185">Reference proteome</keyword>
<keyword evidence="4" id="KW-0326">Glycosidase</keyword>
<feature type="binding site" evidence="3">
    <location>
        <position position="272"/>
    </location>
    <ligand>
        <name>Mg(2+)</name>
        <dbReference type="ChEBI" id="CHEBI:18420"/>
        <label>1</label>
    </ligand>
</feature>
<organism evidence="4 5">
    <name type="scientific">Weissella cibaria</name>
    <dbReference type="NCBI Taxonomy" id="137591"/>
    <lineage>
        <taxon>Bacteria</taxon>
        <taxon>Bacillati</taxon>
        <taxon>Bacillota</taxon>
        <taxon>Bacilli</taxon>
        <taxon>Lactobacillales</taxon>
        <taxon>Lactobacillaceae</taxon>
        <taxon>Weissella</taxon>
    </lineage>
</organism>
<comment type="similarity">
    <text evidence="1">Belongs to the ADP-ribosylglycohydrolase family.</text>
</comment>
<dbReference type="EMBL" id="JWHU01000038">
    <property type="protein sequence ID" value="KIU19398.1"/>
    <property type="molecule type" value="Genomic_DNA"/>
</dbReference>
<dbReference type="STRING" id="137591.AO080_10315"/>
<accession>A0A0D1JCU3</accession>
<keyword evidence="3" id="KW-0460">Magnesium</keyword>
<name>A0A0D1JCU3_9LACO</name>